<dbReference type="AlphaFoldDB" id="A0A4V2VNJ3"/>
<organism evidence="1 2">
    <name type="scientific">Roseateles saccharophilus</name>
    <name type="common">Pseudomonas saccharophila</name>
    <dbReference type="NCBI Taxonomy" id="304"/>
    <lineage>
        <taxon>Bacteria</taxon>
        <taxon>Pseudomonadati</taxon>
        <taxon>Pseudomonadota</taxon>
        <taxon>Betaproteobacteria</taxon>
        <taxon>Burkholderiales</taxon>
        <taxon>Sphaerotilaceae</taxon>
        <taxon>Roseateles</taxon>
    </lineage>
</organism>
<sequence>MWVVDTPDLALVRLHGNNEDTWKIKGPAASDRFNYEYGDTKLEEIARRTTAIAQMTLEVQVVVNVNFEDQGIRAGRRLAQMANATWTG</sequence>
<name>A0A4V2VNJ3_ROSSA</name>
<dbReference type="Pfam" id="PF01904">
    <property type="entry name" value="DUF72"/>
    <property type="match status" value="1"/>
</dbReference>
<dbReference type="InterPro" id="IPR036520">
    <property type="entry name" value="UPF0759_sf"/>
</dbReference>
<evidence type="ECO:0000313" key="1">
    <source>
        <dbReference type="EMBL" id="TCU83053.1"/>
    </source>
</evidence>
<proteinExistence type="predicted"/>
<comment type="caution">
    <text evidence="1">The sequence shown here is derived from an EMBL/GenBank/DDBJ whole genome shotgun (WGS) entry which is preliminary data.</text>
</comment>
<dbReference type="Proteomes" id="UP000295110">
    <property type="component" value="Unassembled WGS sequence"/>
</dbReference>
<dbReference type="Gene3D" id="3.20.20.410">
    <property type="entry name" value="Protein of unknown function UPF0759"/>
    <property type="match status" value="1"/>
</dbReference>
<dbReference type="OrthoDB" id="9780310at2"/>
<keyword evidence="2" id="KW-1185">Reference proteome</keyword>
<dbReference type="InterPro" id="IPR002763">
    <property type="entry name" value="DUF72"/>
</dbReference>
<evidence type="ECO:0000313" key="2">
    <source>
        <dbReference type="Proteomes" id="UP000295110"/>
    </source>
</evidence>
<reference evidence="1 2" key="1">
    <citation type="submission" date="2019-03" db="EMBL/GenBank/DDBJ databases">
        <title>Genomic Encyclopedia of Type Strains, Phase IV (KMG-IV): sequencing the most valuable type-strain genomes for metagenomic binning, comparative biology and taxonomic classification.</title>
        <authorList>
            <person name="Goeker M."/>
        </authorList>
    </citation>
    <scope>NUCLEOTIDE SEQUENCE [LARGE SCALE GENOMIC DNA]</scope>
    <source>
        <strain evidence="1 2">DSM 654</strain>
    </source>
</reference>
<dbReference type="EMBL" id="SMBU01000060">
    <property type="protein sequence ID" value="TCU83053.1"/>
    <property type="molecule type" value="Genomic_DNA"/>
</dbReference>
<dbReference type="SUPFAM" id="SSF117396">
    <property type="entry name" value="TM1631-like"/>
    <property type="match status" value="1"/>
</dbReference>
<protein>
    <submittedName>
        <fullName evidence="1">Uncharacterized protein DUF72</fullName>
    </submittedName>
</protein>
<accession>A0A4V2VNJ3</accession>
<gene>
    <name evidence="1" type="ORF">EV671_10603</name>
</gene>